<feature type="domain" description="HTH lacI-type" evidence="4">
    <location>
        <begin position="6"/>
        <end position="60"/>
    </location>
</feature>
<dbReference type="Proteomes" id="UP000194161">
    <property type="component" value="Chromosome"/>
</dbReference>
<evidence type="ECO:0000256" key="3">
    <source>
        <dbReference type="ARBA" id="ARBA00023163"/>
    </source>
</evidence>
<dbReference type="GO" id="GO:0003700">
    <property type="term" value="F:DNA-binding transcription factor activity"/>
    <property type="evidence" value="ECO:0007669"/>
    <property type="project" value="TreeGrafter"/>
</dbReference>
<accession>A0A1W6Z714</accession>
<dbReference type="PROSITE" id="PS50932">
    <property type="entry name" value="HTH_LACI_2"/>
    <property type="match status" value="1"/>
</dbReference>
<dbReference type="Pfam" id="PF00356">
    <property type="entry name" value="LacI"/>
    <property type="match status" value="1"/>
</dbReference>
<gene>
    <name evidence="5" type="ORF">CAL15_01495</name>
</gene>
<dbReference type="InterPro" id="IPR046335">
    <property type="entry name" value="LacI/GalR-like_sensor"/>
</dbReference>
<dbReference type="CDD" id="cd01575">
    <property type="entry name" value="PBP1_GntR"/>
    <property type="match status" value="1"/>
</dbReference>
<keyword evidence="3" id="KW-0804">Transcription</keyword>
<keyword evidence="2" id="KW-0238">DNA-binding</keyword>
<keyword evidence="1" id="KW-0805">Transcription regulation</keyword>
<evidence type="ECO:0000256" key="2">
    <source>
        <dbReference type="ARBA" id="ARBA00023125"/>
    </source>
</evidence>
<dbReference type="GO" id="GO:0000976">
    <property type="term" value="F:transcription cis-regulatory region binding"/>
    <property type="evidence" value="ECO:0007669"/>
    <property type="project" value="TreeGrafter"/>
</dbReference>
<dbReference type="OrthoDB" id="8770688at2"/>
<evidence type="ECO:0000313" key="5">
    <source>
        <dbReference type="EMBL" id="ARP93173.1"/>
    </source>
</evidence>
<name>A0A1W6Z714_9BORD</name>
<dbReference type="PROSITE" id="PS00356">
    <property type="entry name" value="HTH_LACI_1"/>
    <property type="match status" value="1"/>
</dbReference>
<evidence type="ECO:0000256" key="1">
    <source>
        <dbReference type="ARBA" id="ARBA00023015"/>
    </source>
</evidence>
<reference evidence="5 6" key="1">
    <citation type="submission" date="2017-05" db="EMBL/GenBank/DDBJ databases">
        <title>Complete and WGS of Bordetella genogroups.</title>
        <authorList>
            <person name="Spilker T."/>
            <person name="LiPuma J."/>
        </authorList>
    </citation>
    <scope>NUCLEOTIDE SEQUENCE [LARGE SCALE GENOMIC DNA]</scope>
    <source>
        <strain evidence="5 6">AU7206</strain>
    </source>
</reference>
<dbReference type="Gene3D" id="3.40.50.2300">
    <property type="match status" value="2"/>
</dbReference>
<sequence length="330" mass="34723">MKSKSITLHDVARAAGVSLITASRALSNPGRVSQATAERVQEVAAAVGYVPNLLAGGLKTRRSRTVAALVPIISVPQFLPTIQALTAALDREGYQLILGQAGYDRGREAALLDAMIGRRVDGVVVAGMLGDSPAARRLRQSDIPVVETWESVDDPLDMVVGFSHHQVGRAVAEYFLQKGWTRVALATGDDRRAMLRAEGFRSVMGQVPTATVPAPSNVASGRRACAELLASVPDVQAICCSSDGLAEGVLTEARVQGRRVPEDLAVCGFGGADFSAHLAPSLTTVHIDGARIGELAAGLLMARFAGQAVSQPVIDVGFEIVERESTRTAH</sequence>
<dbReference type="PANTHER" id="PTHR30146">
    <property type="entry name" value="LACI-RELATED TRANSCRIPTIONAL REPRESSOR"/>
    <property type="match status" value="1"/>
</dbReference>
<dbReference type="EMBL" id="CP021111">
    <property type="protein sequence ID" value="ARP93173.1"/>
    <property type="molecule type" value="Genomic_DNA"/>
</dbReference>
<proteinExistence type="predicted"/>
<dbReference type="AlphaFoldDB" id="A0A1W6Z714"/>
<organism evidence="5 6">
    <name type="scientific">Bordetella genomosp. 13</name>
    <dbReference type="NCBI Taxonomy" id="463040"/>
    <lineage>
        <taxon>Bacteria</taxon>
        <taxon>Pseudomonadati</taxon>
        <taxon>Pseudomonadota</taxon>
        <taxon>Betaproteobacteria</taxon>
        <taxon>Burkholderiales</taxon>
        <taxon>Alcaligenaceae</taxon>
        <taxon>Bordetella</taxon>
    </lineage>
</organism>
<protein>
    <submittedName>
        <fullName evidence="5">GntR family transcriptional regulator</fullName>
    </submittedName>
</protein>
<dbReference type="SUPFAM" id="SSF53822">
    <property type="entry name" value="Periplasmic binding protein-like I"/>
    <property type="match status" value="1"/>
</dbReference>
<dbReference type="PANTHER" id="PTHR30146:SF33">
    <property type="entry name" value="TRANSCRIPTIONAL REGULATOR"/>
    <property type="match status" value="1"/>
</dbReference>
<keyword evidence="6" id="KW-1185">Reference proteome</keyword>
<dbReference type="Pfam" id="PF13377">
    <property type="entry name" value="Peripla_BP_3"/>
    <property type="match status" value="1"/>
</dbReference>
<evidence type="ECO:0000259" key="4">
    <source>
        <dbReference type="PROSITE" id="PS50932"/>
    </source>
</evidence>
<dbReference type="InterPro" id="IPR028082">
    <property type="entry name" value="Peripla_BP_I"/>
</dbReference>
<evidence type="ECO:0000313" key="6">
    <source>
        <dbReference type="Proteomes" id="UP000194161"/>
    </source>
</evidence>
<dbReference type="SMART" id="SM00354">
    <property type="entry name" value="HTH_LACI"/>
    <property type="match status" value="1"/>
</dbReference>
<dbReference type="STRING" id="463040.CAL15_01495"/>
<dbReference type="InterPro" id="IPR000843">
    <property type="entry name" value="HTH_LacI"/>
</dbReference>
<dbReference type="CDD" id="cd01392">
    <property type="entry name" value="HTH_LacI"/>
    <property type="match status" value="1"/>
</dbReference>
<dbReference type="KEGG" id="bgm:CAL15_01495"/>
<dbReference type="InterPro" id="IPR010982">
    <property type="entry name" value="Lambda_DNA-bd_dom_sf"/>
</dbReference>
<dbReference type="RefSeq" id="WP_086077010.1">
    <property type="nucleotide sequence ID" value="NZ_CP021111.1"/>
</dbReference>
<dbReference type="SUPFAM" id="SSF47413">
    <property type="entry name" value="lambda repressor-like DNA-binding domains"/>
    <property type="match status" value="1"/>
</dbReference>
<dbReference type="Gene3D" id="1.10.260.40">
    <property type="entry name" value="lambda repressor-like DNA-binding domains"/>
    <property type="match status" value="1"/>
</dbReference>